<dbReference type="EMBL" id="JAGVWE010000004">
    <property type="protein sequence ID" value="MBS3063041.1"/>
    <property type="molecule type" value="Genomic_DNA"/>
</dbReference>
<comment type="caution">
    <text evidence="1">The sequence shown here is derived from an EMBL/GenBank/DDBJ whole genome shotgun (WGS) entry which is preliminary data.</text>
</comment>
<dbReference type="AlphaFoldDB" id="A0A8T4L806"/>
<accession>A0A8T4L806</accession>
<protein>
    <submittedName>
        <fullName evidence="1">Uncharacterized protein</fullName>
    </submittedName>
</protein>
<organism evidence="1 2">
    <name type="scientific">Candidatus Iainarchaeum sp</name>
    <dbReference type="NCBI Taxonomy" id="3101447"/>
    <lineage>
        <taxon>Archaea</taxon>
        <taxon>Candidatus Iainarchaeota</taxon>
        <taxon>Candidatus Iainarchaeia</taxon>
        <taxon>Candidatus Iainarchaeales</taxon>
        <taxon>Candidatus Iainarchaeaceae</taxon>
        <taxon>Candidatus Iainarchaeum</taxon>
    </lineage>
</organism>
<evidence type="ECO:0000313" key="1">
    <source>
        <dbReference type="EMBL" id="MBS3063041.1"/>
    </source>
</evidence>
<reference evidence="1" key="1">
    <citation type="submission" date="2021-03" db="EMBL/GenBank/DDBJ databases">
        <authorList>
            <person name="Jaffe A."/>
        </authorList>
    </citation>
    <scope>NUCLEOTIDE SEQUENCE</scope>
    <source>
        <strain evidence="1">RIFCSPLOWO2_01_FULL_58_19</strain>
    </source>
</reference>
<evidence type="ECO:0000313" key="2">
    <source>
        <dbReference type="Proteomes" id="UP000678237"/>
    </source>
</evidence>
<name>A0A8T4L806_9ARCH</name>
<reference evidence="1" key="2">
    <citation type="submission" date="2021-05" db="EMBL/GenBank/DDBJ databases">
        <title>Protein family content uncovers lineage relationships and bacterial pathway maintenance mechanisms in DPANN archaea.</title>
        <authorList>
            <person name="Castelle C.J."/>
            <person name="Meheust R."/>
            <person name="Jaffe A.L."/>
            <person name="Seitz K."/>
            <person name="Gong X."/>
            <person name="Baker B.J."/>
            <person name="Banfield J.F."/>
        </authorList>
    </citation>
    <scope>NUCLEOTIDE SEQUENCE</scope>
    <source>
        <strain evidence="1">RIFCSPLOWO2_01_FULL_58_19</strain>
    </source>
</reference>
<dbReference type="Proteomes" id="UP000678237">
    <property type="component" value="Unassembled WGS sequence"/>
</dbReference>
<proteinExistence type="predicted"/>
<gene>
    <name evidence="1" type="ORF">J4203_04160</name>
</gene>
<sequence length="122" mass="13968">MENRGREGLLIISLIDEYVASEAGRKIYLHHWHMYVGEPVGNITLSLKPEAEKLLRALAEFKYKSRKGSMAKVIEEAVQEVALNEKRKAAMESILKRAKKGWHLGIKNYRREMAYGRGPLSD</sequence>